<dbReference type="InterPro" id="IPR004013">
    <property type="entry name" value="PHP_dom"/>
</dbReference>
<keyword evidence="6 8" id="KW-0368">Histidine biosynthesis</keyword>
<dbReference type="Pfam" id="PF02811">
    <property type="entry name" value="PHP"/>
    <property type="match status" value="1"/>
</dbReference>
<dbReference type="PANTHER" id="PTHR21039:SF0">
    <property type="entry name" value="HISTIDINOL-PHOSPHATASE"/>
    <property type="match status" value="1"/>
</dbReference>
<evidence type="ECO:0000256" key="2">
    <source>
        <dbReference type="ARBA" id="ARBA00009152"/>
    </source>
</evidence>
<dbReference type="CDD" id="cd12110">
    <property type="entry name" value="PHP_HisPPase_Hisj_like"/>
    <property type="match status" value="1"/>
</dbReference>
<dbReference type="EC" id="3.1.3.15" evidence="3 8"/>
<comment type="pathway">
    <text evidence="1 8">Amino-acid biosynthesis; L-histidine biosynthesis; L-histidine from 5-phospho-alpha-D-ribose 1-diphosphate: step 8/9.</text>
</comment>
<proteinExistence type="inferred from homology"/>
<comment type="caution">
    <text evidence="10">The sequence shown here is derived from an EMBL/GenBank/DDBJ whole genome shotgun (WGS) entry which is preliminary data.</text>
</comment>
<keyword evidence="11" id="KW-1185">Reference proteome</keyword>
<gene>
    <name evidence="10" type="ORF">DES52_12527</name>
</gene>
<evidence type="ECO:0000256" key="8">
    <source>
        <dbReference type="RuleBase" id="RU366003"/>
    </source>
</evidence>
<dbReference type="UniPathway" id="UPA00031">
    <property type="reaction ID" value="UER00013"/>
</dbReference>
<evidence type="ECO:0000259" key="9">
    <source>
        <dbReference type="Pfam" id="PF02811"/>
    </source>
</evidence>
<evidence type="ECO:0000256" key="6">
    <source>
        <dbReference type="ARBA" id="ARBA00023102"/>
    </source>
</evidence>
<evidence type="ECO:0000256" key="4">
    <source>
        <dbReference type="ARBA" id="ARBA00022605"/>
    </source>
</evidence>
<sequence length="266" mass="29226">MNFEDYHTHHRRCGHASGSLRDVVEAALEQNLHAIGLSDHAPMLFLPGDHPQPGTAMAKSEFGAYVREMHDLKSEYAERVVVNVGVEADYVPGSVDDYRALLAGGDFDYVIGSVHFIDGWHLFQEQRPDGVTREDLWDRALVLTREAAETGLFSILGHLDVLKTKGHLPDRVDTPRLHETLDAVADLGVAMELNTSGWRKSANECFPSLAILKLAAKRGIPVVLGSDAHRPEDVAADFPRAAALLREAGYGELASFSRGERATRPL</sequence>
<dbReference type="NCBIfam" id="NF005596">
    <property type="entry name" value="PRK07328.1"/>
    <property type="match status" value="1"/>
</dbReference>
<dbReference type="InterPro" id="IPR016195">
    <property type="entry name" value="Pol/histidinol_Pase-like"/>
</dbReference>
<protein>
    <recommendedName>
        <fullName evidence="3 8">Histidinol-phosphatase</fullName>
        <shortName evidence="8">HolPase</shortName>
        <ecNumber evidence="3 8">3.1.3.15</ecNumber>
    </recommendedName>
</protein>
<evidence type="ECO:0000256" key="1">
    <source>
        <dbReference type="ARBA" id="ARBA00004970"/>
    </source>
</evidence>
<dbReference type="GO" id="GO:0005737">
    <property type="term" value="C:cytoplasm"/>
    <property type="evidence" value="ECO:0007669"/>
    <property type="project" value="TreeGrafter"/>
</dbReference>
<dbReference type="OrthoDB" id="9775255at2"/>
<evidence type="ECO:0000313" key="11">
    <source>
        <dbReference type="Proteomes" id="UP000248326"/>
    </source>
</evidence>
<dbReference type="SUPFAM" id="SSF89550">
    <property type="entry name" value="PHP domain-like"/>
    <property type="match status" value="1"/>
</dbReference>
<reference evidence="10 11" key="1">
    <citation type="submission" date="2018-06" db="EMBL/GenBank/DDBJ databases">
        <title>Genomic Encyclopedia of Type Strains, Phase IV (KMG-IV): sequencing the most valuable type-strain genomes for metagenomic binning, comparative biology and taxonomic classification.</title>
        <authorList>
            <person name="Goeker M."/>
        </authorList>
    </citation>
    <scope>NUCLEOTIDE SEQUENCE [LARGE SCALE GENOMIC DNA]</scope>
    <source>
        <strain evidence="10 11">DSM 18048</strain>
    </source>
</reference>
<dbReference type="GO" id="GO:0004401">
    <property type="term" value="F:histidinol-phosphatase activity"/>
    <property type="evidence" value="ECO:0007669"/>
    <property type="project" value="UniProtKB-UniRule"/>
</dbReference>
<name>A0A318SGH2_9DEIO</name>
<keyword evidence="5 8" id="KW-0378">Hydrolase</keyword>
<dbReference type="NCBIfam" id="TIGR01856">
    <property type="entry name" value="hisJ_fam"/>
    <property type="match status" value="1"/>
</dbReference>
<accession>A0A318SGH2</accession>
<evidence type="ECO:0000256" key="5">
    <source>
        <dbReference type="ARBA" id="ARBA00022801"/>
    </source>
</evidence>
<keyword evidence="4 8" id="KW-0028">Amino-acid biosynthesis</keyword>
<feature type="domain" description="PHP" evidence="9">
    <location>
        <begin position="5"/>
        <end position="196"/>
    </location>
</feature>
<dbReference type="PANTHER" id="PTHR21039">
    <property type="entry name" value="HISTIDINOL PHOSPHATASE-RELATED"/>
    <property type="match status" value="1"/>
</dbReference>
<comment type="catalytic activity">
    <reaction evidence="7 8">
        <text>L-histidinol phosphate + H2O = L-histidinol + phosphate</text>
        <dbReference type="Rhea" id="RHEA:14465"/>
        <dbReference type="ChEBI" id="CHEBI:15377"/>
        <dbReference type="ChEBI" id="CHEBI:43474"/>
        <dbReference type="ChEBI" id="CHEBI:57699"/>
        <dbReference type="ChEBI" id="CHEBI:57980"/>
        <dbReference type="EC" id="3.1.3.15"/>
    </reaction>
</comment>
<dbReference type="Gene3D" id="3.20.20.140">
    <property type="entry name" value="Metal-dependent hydrolases"/>
    <property type="match status" value="1"/>
</dbReference>
<dbReference type="EMBL" id="QJSX01000025">
    <property type="protein sequence ID" value="PYE49010.1"/>
    <property type="molecule type" value="Genomic_DNA"/>
</dbReference>
<dbReference type="Pfam" id="PF13263">
    <property type="entry name" value="PHP_C"/>
    <property type="match status" value="1"/>
</dbReference>
<dbReference type="InterPro" id="IPR010140">
    <property type="entry name" value="Histidinol_P_phosphatase_HisJ"/>
</dbReference>
<evidence type="ECO:0000313" key="10">
    <source>
        <dbReference type="EMBL" id="PYE49010.1"/>
    </source>
</evidence>
<dbReference type="GO" id="GO:0000105">
    <property type="term" value="P:L-histidine biosynthetic process"/>
    <property type="evidence" value="ECO:0007669"/>
    <property type="project" value="UniProtKB-UniRule"/>
</dbReference>
<dbReference type="RefSeq" id="WP_110888769.1">
    <property type="nucleotide sequence ID" value="NZ_QJSX01000025.1"/>
</dbReference>
<evidence type="ECO:0000256" key="3">
    <source>
        <dbReference type="ARBA" id="ARBA00013085"/>
    </source>
</evidence>
<dbReference type="Proteomes" id="UP000248326">
    <property type="component" value="Unassembled WGS sequence"/>
</dbReference>
<comment type="similarity">
    <text evidence="2 8">Belongs to the PHP hydrolase family. HisK subfamily.</text>
</comment>
<organism evidence="10 11">
    <name type="scientific">Deinococcus yavapaiensis KR-236</name>
    <dbReference type="NCBI Taxonomy" id="694435"/>
    <lineage>
        <taxon>Bacteria</taxon>
        <taxon>Thermotogati</taxon>
        <taxon>Deinococcota</taxon>
        <taxon>Deinococci</taxon>
        <taxon>Deinococcales</taxon>
        <taxon>Deinococcaceae</taxon>
        <taxon>Deinococcus</taxon>
    </lineage>
</organism>
<dbReference type="AlphaFoldDB" id="A0A318SGH2"/>
<evidence type="ECO:0000256" key="7">
    <source>
        <dbReference type="ARBA" id="ARBA00049158"/>
    </source>
</evidence>